<organism evidence="1 2">
    <name type="scientific">Edwardsiella ictaluri (strain 93-146)</name>
    <dbReference type="NCBI Taxonomy" id="634503"/>
    <lineage>
        <taxon>Bacteria</taxon>
        <taxon>Pseudomonadati</taxon>
        <taxon>Pseudomonadota</taxon>
        <taxon>Gammaproteobacteria</taxon>
        <taxon>Enterobacterales</taxon>
        <taxon>Hafniaceae</taxon>
        <taxon>Edwardsiella</taxon>
    </lineage>
</organism>
<dbReference type="GeneID" id="69539162"/>
<reference evidence="2" key="1">
    <citation type="submission" date="2009-03" db="EMBL/GenBank/DDBJ databases">
        <title>Complete genome sequence of Edwardsiella ictaluri 93-146.</title>
        <authorList>
            <person name="Williams M.L."/>
            <person name="Gillaspy A.F."/>
            <person name="Dyer D.W."/>
            <person name="Thune R.L."/>
            <person name="Waldbieser G.C."/>
            <person name="Schuster S.C."/>
            <person name="Gipson J."/>
            <person name="Zaitshik J."/>
            <person name="Landry C."/>
            <person name="Lawrence M.L."/>
        </authorList>
    </citation>
    <scope>NUCLEOTIDE SEQUENCE [LARGE SCALE GENOMIC DNA]</scope>
    <source>
        <strain evidence="2">93-146</strain>
    </source>
</reference>
<evidence type="ECO:0008006" key="3">
    <source>
        <dbReference type="Google" id="ProtNLM"/>
    </source>
</evidence>
<accession>C5BGY8</accession>
<name>C5BGY8_EDWI9</name>
<proteinExistence type="predicted"/>
<dbReference type="AlphaFoldDB" id="C5BGY8"/>
<dbReference type="Proteomes" id="UP000001485">
    <property type="component" value="Chromosome"/>
</dbReference>
<dbReference type="KEGG" id="eic:NT01EI_2245"/>
<dbReference type="HOGENOM" id="CLU_077247_0_0_6"/>
<reference evidence="1 2" key="2">
    <citation type="journal article" date="2012" name="J. Bacteriol.">
        <title>Genome Sequence of Edwardsiella ictaluri 93-146, a Strain Associated with a Natural Channel Catfish Outbreak of Enteric Septicemia of Catfish.</title>
        <authorList>
            <person name="Williams M.L."/>
            <person name="Gillaspy A.F."/>
            <person name="Dyer D.W."/>
            <person name="Thune R.L."/>
            <person name="Waldbieser G.C."/>
            <person name="Schuster S.C."/>
            <person name="Gipson J."/>
            <person name="Zaitshik J."/>
            <person name="Landry C."/>
            <person name="Banes M.M."/>
            <person name="Lawrence M.L."/>
        </authorList>
    </citation>
    <scope>NUCLEOTIDE SEQUENCE [LARGE SCALE GENOMIC DNA]</scope>
    <source>
        <strain evidence="1 2">93-146</strain>
    </source>
</reference>
<evidence type="ECO:0000313" key="2">
    <source>
        <dbReference type="Proteomes" id="UP000001485"/>
    </source>
</evidence>
<dbReference type="OrthoDB" id="72471at2"/>
<sequence>MAHTLIFSEALKTAILDGCKTVTRRPIKSACTRSVIKSDQWYWETAFKTMTTLPLPERDCELVIAANTPVLIKASQAFMISRCPHGNAGDLIELATRRADQSVTPFARAELKAIAIELLHDITDHAAIAEGMPPDTPREHFRCIWDGFYHYTPYSWRWNPAVWVLQFAPTEILAEAHR</sequence>
<evidence type="ECO:0000313" key="1">
    <source>
        <dbReference type="EMBL" id="ACR69419.1"/>
    </source>
</evidence>
<protein>
    <recommendedName>
        <fullName evidence="3">ASCH domain-containing protein</fullName>
    </recommendedName>
</protein>
<gene>
    <name evidence="1" type="ordered locus">NT01EI_2245</name>
</gene>
<dbReference type="PATRIC" id="fig|634503.3.peg.1993"/>
<dbReference type="RefSeq" id="WP_015871541.1">
    <property type="nucleotide sequence ID" value="NC_012779.2"/>
</dbReference>
<dbReference type="EMBL" id="CP001600">
    <property type="protein sequence ID" value="ACR69419.1"/>
    <property type="molecule type" value="Genomic_DNA"/>
</dbReference>